<dbReference type="EMBL" id="JAVYJV010000004">
    <property type="protein sequence ID" value="KAK4373095.1"/>
    <property type="molecule type" value="Genomic_DNA"/>
</dbReference>
<feature type="region of interest" description="Disordered" evidence="1">
    <location>
        <begin position="256"/>
        <end position="343"/>
    </location>
</feature>
<protein>
    <submittedName>
        <fullName evidence="2">Uncharacterized protein</fullName>
    </submittedName>
</protein>
<feature type="compositionally biased region" description="Polar residues" evidence="1">
    <location>
        <begin position="184"/>
        <end position="202"/>
    </location>
</feature>
<accession>A0AAE1SNB7</accession>
<comment type="caution">
    <text evidence="2">The sequence shown here is derived from an EMBL/GenBank/DDBJ whole genome shotgun (WGS) entry which is preliminary data.</text>
</comment>
<reference evidence="2" key="1">
    <citation type="submission" date="2023-12" db="EMBL/GenBank/DDBJ databases">
        <title>Genome assembly of Anisodus tanguticus.</title>
        <authorList>
            <person name="Wang Y.-J."/>
        </authorList>
    </citation>
    <scope>NUCLEOTIDE SEQUENCE</scope>
    <source>
        <strain evidence="2">KB-2021</strain>
        <tissue evidence="2">Leaf</tissue>
    </source>
</reference>
<evidence type="ECO:0000313" key="3">
    <source>
        <dbReference type="Proteomes" id="UP001291623"/>
    </source>
</evidence>
<feature type="compositionally biased region" description="Basic and acidic residues" evidence="1">
    <location>
        <begin position="358"/>
        <end position="382"/>
    </location>
</feature>
<feature type="compositionally biased region" description="Basic and acidic residues" evidence="1">
    <location>
        <begin position="544"/>
        <end position="560"/>
    </location>
</feature>
<feature type="compositionally biased region" description="Basic and acidic residues" evidence="1">
    <location>
        <begin position="206"/>
        <end position="215"/>
    </location>
</feature>
<dbReference type="PANTHER" id="PTHR31115:SF3">
    <property type="entry name" value="EXPRESSED PROTEIN"/>
    <property type="match status" value="1"/>
</dbReference>
<feature type="region of interest" description="Disordered" evidence="1">
    <location>
        <begin position="1"/>
        <end position="37"/>
    </location>
</feature>
<evidence type="ECO:0000256" key="1">
    <source>
        <dbReference type="SAM" id="MobiDB-lite"/>
    </source>
</evidence>
<feature type="region of interest" description="Disordered" evidence="1">
    <location>
        <begin position="181"/>
        <end position="229"/>
    </location>
</feature>
<feature type="compositionally biased region" description="Polar residues" evidence="1">
    <location>
        <begin position="1145"/>
        <end position="1159"/>
    </location>
</feature>
<organism evidence="2 3">
    <name type="scientific">Anisodus tanguticus</name>
    <dbReference type="NCBI Taxonomy" id="243964"/>
    <lineage>
        <taxon>Eukaryota</taxon>
        <taxon>Viridiplantae</taxon>
        <taxon>Streptophyta</taxon>
        <taxon>Embryophyta</taxon>
        <taxon>Tracheophyta</taxon>
        <taxon>Spermatophyta</taxon>
        <taxon>Magnoliopsida</taxon>
        <taxon>eudicotyledons</taxon>
        <taxon>Gunneridae</taxon>
        <taxon>Pentapetalae</taxon>
        <taxon>asterids</taxon>
        <taxon>lamiids</taxon>
        <taxon>Solanales</taxon>
        <taxon>Solanaceae</taxon>
        <taxon>Solanoideae</taxon>
        <taxon>Hyoscyameae</taxon>
        <taxon>Anisodus</taxon>
    </lineage>
</organism>
<sequence length="1385" mass="151744">MSASSKFDLSSSSPDRPLYASGQRGSYAPTASLDRSGSFRENLENPILSSLPNMTRSTSTVTRTDVVNFFQCLRFDPKAMVTDHKLNRIIDFKWPTSLTLGVPVEDSPLVLSKGKLFPSPSAEEARRLKAGLRESCTKARERVKIFNESLSVLNKCFPSIPSRKRSRSDALSNDRPMILFPSGRSVSGTSIGKTQSHCSTSGYEFEQQKSEERVKTAVPSKRTRTSMADMRPDVRANAPTRPAGNIDRDRELLRFPNGSTIQGEDHTPSVAVEGWEKSRMKKKRSGIKPDATGSMTTKPIDGHREPKQGAQPRLPSDSRSRFSDTHGFRPGVAPGGVGKADGATQSVTLGIRSSLSKVDQDNHPHLPDRRDHPLGSDKERVNLRTVNNTMKAAAREEFTSPSPTSSTKLNSATRAPRSGSAVAPKLSPPVQRAAAANDWEISQCTNKLPSAAGAGNRKRNPSTRSSSPPVAQWASLRPQKISRPARRNNFPIVPNNDEISTLDSTSDVLRNERRLSSSSPKQKLKSDLFSPTVSETEELGAAEIKSKDKSKRSDEVDEKAGNVQKMSTLLLPPRKNKVVSGEDFGDGIRRQGRSGRGFMSARSLMPLMAEKHGNVGTAKQLRTRHSLDMTESKGGRPPTRKLSDRKAYKRQKHAMMDAAANFLVGSDDGHEELLAAASAVANAAHALSSSFWKQMEPLFRFISETDTAVLRQQVNQETDLAAAASVPSDADASSLINGFGLNEVGGQTNETQSFDLTSDHVVSEKSKTKGISLYQRMMAAIVPEELYCNGKEDLNSNVYRSGFEMEMDSKSDTSCAQMLYSSDTSQYCASNGSLINANGCSVDNLDYIKADNVTSALEVGNFSSYDQSQNGLLPEHRTVPGFVCSEYQYNEMPIDERLLLEIHYIGIYLDMESDLAETGNEEISAEISKLYEKHEEMVSKKKMMLGKLLNSSTEMREFQEKEFEQRALDKLVAMAYGKYMSCWGPNAHGMKSASGKMAKQAALAFVKRTLHRCQEFEETRKSCFSEPLYKDMFLSGISRLSDGQTDSNTDGEAGKSYISTSGCSGEARVSALGAQQSPSLNQDISFEVNLPSEVSRIKRRELDDVLGASIGFSSGIGGSLLSSAKGKRSERDREGKGNGREALSRNGTTKIGRPASSNVKGERKPKTKAKQKTAQLSTSINGLFGRMSEPKLPGSSIGKSSGISATGTGNDKIDCNLEELEDPIDLSGLQLPEMDVLGVPDDLGGQGQDIGSWLNIDDDGFQDHDFLGLEIPMDDLSELNMMVTKDCLPQLASAEYGKLSLQSEAQLSSKRRKMGYAKINSTTPLPERERAAKTFEEDLKHHTSGYSVVYLERKEHKMFGDNTDIETENLCFDISEKQKRSSVLF</sequence>
<dbReference type="PANTHER" id="PTHR31115">
    <property type="entry name" value="OS05G0107300 PROTEIN"/>
    <property type="match status" value="1"/>
</dbReference>
<feature type="compositionally biased region" description="Low complexity" evidence="1">
    <location>
        <begin position="1"/>
        <end position="13"/>
    </location>
</feature>
<feature type="compositionally biased region" description="Basic and acidic residues" evidence="1">
    <location>
        <begin position="1127"/>
        <end position="1143"/>
    </location>
</feature>
<evidence type="ECO:0000313" key="2">
    <source>
        <dbReference type="EMBL" id="KAK4373095.1"/>
    </source>
</evidence>
<name>A0AAE1SNB7_9SOLA</name>
<feature type="region of interest" description="Disordered" evidence="1">
    <location>
        <begin position="1121"/>
        <end position="1205"/>
    </location>
</feature>
<dbReference type="Proteomes" id="UP001291623">
    <property type="component" value="Unassembled WGS sequence"/>
</dbReference>
<proteinExistence type="predicted"/>
<gene>
    <name evidence="2" type="ORF">RND71_008479</name>
</gene>
<feature type="region of interest" description="Disordered" evidence="1">
    <location>
        <begin position="355"/>
        <end position="434"/>
    </location>
</feature>
<dbReference type="InterPro" id="IPR019340">
    <property type="entry name" value="Histone_AcTrfase_su3"/>
</dbReference>
<keyword evidence="3" id="KW-1185">Reference proteome</keyword>
<feature type="region of interest" description="Disordered" evidence="1">
    <location>
        <begin position="448"/>
        <end position="563"/>
    </location>
</feature>
<dbReference type="Pfam" id="PF10198">
    <property type="entry name" value="Ada3"/>
    <property type="match status" value="1"/>
</dbReference>
<feature type="compositionally biased region" description="Basic and acidic residues" evidence="1">
    <location>
        <begin position="316"/>
        <end position="327"/>
    </location>
</feature>
<feature type="compositionally biased region" description="Polar residues" evidence="1">
    <location>
        <begin position="497"/>
        <end position="508"/>
    </location>
</feature>
<feature type="compositionally biased region" description="Low complexity" evidence="1">
    <location>
        <begin position="1194"/>
        <end position="1205"/>
    </location>
</feature>